<feature type="domain" description="HhH-GPD" evidence="14">
    <location>
        <begin position="42"/>
        <end position="194"/>
    </location>
</feature>
<gene>
    <name evidence="15" type="primary">nth_1</name>
    <name evidence="15" type="ORF">Hsar01_01228</name>
</gene>
<evidence type="ECO:0000256" key="7">
    <source>
        <dbReference type="ARBA" id="ARBA00022723"/>
    </source>
</evidence>
<evidence type="ECO:0000259" key="14">
    <source>
        <dbReference type="SMART" id="SM00478"/>
    </source>
</evidence>
<dbReference type="InterPro" id="IPR003265">
    <property type="entry name" value="HhH-GPD_domain"/>
</dbReference>
<dbReference type="PANTHER" id="PTHR42944">
    <property type="entry name" value="ADENINE DNA GLYCOSYLASE"/>
    <property type="match status" value="1"/>
</dbReference>
<keyword evidence="16" id="KW-1185">Reference proteome</keyword>
<accession>A0ABP9UQD2</accession>
<keyword evidence="13" id="KW-0326">Glycosidase</keyword>
<keyword evidence="9" id="KW-0378">Hydrolase</keyword>
<dbReference type="EMBL" id="BAABRI010000006">
    <property type="protein sequence ID" value="GAA5482013.1"/>
    <property type="molecule type" value="Genomic_DNA"/>
</dbReference>
<comment type="caution">
    <text evidence="15">The sequence shown here is derived from an EMBL/GenBank/DDBJ whole genome shotgun (WGS) entry which is preliminary data.</text>
</comment>
<dbReference type="InterPro" id="IPR000445">
    <property type="entry name" value="HhH_motif"/>
</dbReference>
<evidence type="ECO:0000313" key="15">
    <source>
        <dbReference type="EMBL" id="GAA5482013.1"/>
    </source>
</evidence>
<dbReference type="EC" id="3.2.2.31" evidence="5"/>
<evidence type="ECO:0000256" key="1">
    <source>
        <dbReference type="ARBA" id="ARBA00000843"/>
    </source>
</evidence>
<protein>
    <recommendedName>
        <fullName evidence="6">Adenine DNA glycosylase</fullName>
        <ecNumber evidence="5">3.2.2.31</ecNumber>
    </recommendedName>
</protein>
<proteinExistence type="inferred from homology"/>
<dbReference type="Proteomes" id="UP001476282">
    <property type="component" value="Unassembled WGS sequence"/>
</dbReference>
<keyword evidence="15" id="KW-0255">Endonuclease</keyword>
<organism evidence="15 16">
    <name type="scientific">Haloferula sargassicola</name>
    <dbReference type="NCBI Taxonomy" id="490096"/>
    <lineage>
        <taxon>Bacteria</taxon>
        <taxon>Pseudomonadati</taxon>
        <taxon>Verrucomicrobiota</taxon>
        <taxon>Verrucomicrobiia</taxon>
        <taxon>Verrucomicrobiales</taxon>
        <taxon>Verrucomicrobiaceae</taxon>
        <taxon>Haloferula</taxon>
    </lineage>
</organism>
<evidence type="ECO:0000256" key="12">
    <source>
        <dbReference type="ARBA" id="ARBA00023204"/>
    </source>
</evidence>
<evidence type="ECO:0000256" key="6">
    <source>
        <dbReference type="ARBA" id="ARBA00022023"/>
    </source>
</evidence>
<comment type="similarity">
    <text evidence="4">Belongs to the Nth/MutY family.</text>
</comment>
<dbReference type="GO" id="GO:0004519">
    <property type="term" value="F:endonuclease activity"/>
    <property type="evidence" value="ECO:0007669"/>
    <property type="project" value="UniProtKB-KW"/>
</dbReference>
<keyword evidence="15" id="KW-0540">Nuclease</keyword>
<evidence type="ECO:0000256" key="2">
    <source>
        <dbReference type="ARBA" id="ARBA00001966"/>
    </source>
</evidence>
<dbReference type="SUPFAM" id="SSF55811">
    <property type="entry name" value="Nudix"/>
    <property type="match status" value="1"/>
</dbReference>
<keyword evidence="8" id="KW-0227">DNA damage</keyword>
<keyword evidence="12" id="KW-0234">DNA repair</keyword>
<keyword evidence="7" id="KW-0479">Metal-binding</keyword>
<dbReference type="Gene3D" id="1.10.1670.10">
    <property type="entry name" value="Helix-hairpin-Helix base-excision DNA repair enzymes (C-terminal)"/>
    <property type="match status" value="1"/>
</dbReference>
<dbReference type="SMART" id="SM00478">
    <property type="entry name" value="ENDO3c"/>
    <property type="match status" value="1"/>
</dbReference>
<dbReference type="InterPro" id="IPR004036">
    <property type="entry name" value="Endonuclease-III-like_CS2"/>
</dbReference>
<evidence type="ECO:0000256" key="5">
    <source>
        <dbReference type="ARBA" id="ARBA00012045"/>
    </source>
</evidence>
<evidence type="ECO:0000313" key="16">
    <source>
        <dbReference type="Proteomes" id="UP001476282"/>
    </source>
</evidence>
<evidence type="ECO:0000256" key="10">
    <source>
        <dbReference type="ARBA" id="ARBA00023004"/>
    </source>
</evidence>
<reference evidence="15 16" key="1">
    <citation type="submission" date="2024-02" db="EMBL/GenBank/DDBJ databases">
        <title>Haloferula sargassicola NBRC 104335.</title>
        <authorList>
            <person name="Ichikawa N."/>
            <person name="Katano-Makiyama Y."/>
            <person name="Hidaka K."/>
        </authorList>
    </citation>
    <scope>NUCLEOTIDE SEQUENCE [LARGE SCALE GENOMIC DNA]</scope>
    <source>
        <strain evidence="15 16">NBRC 104335</strain>
    </source>
</reference>
<evidence type="ECO:0000256" key="9">
    <source>
        <dbReference type="ARBA" id="ARBA00022801"/>
    </source>
</evidence>
<keyword evidence="10" id="KW-0408">Iron</keyword>
<dbReference type="SUPFAM" id="SSF48150">
    <property type="entry name" value="DNA-glycosylase"/>
    <property type="match status" value="1"/>
</dbReference>
<evidence type="ECO:0000256" key="13">
    <source>
        <dbReference type="ARBA" id="ARBA00023295"/>
    </source>
</evidence>
<keyword evidence="11" id="KW-0411">Iron-sulfur</keyword>
<dbReference type="InterPro" id="IPR044298">
    <property type="entry name" value="MIG/MutY"/>
</dbReference>
<dbReference type="PANTHER" id="PTHR42944:SF1">
    <property type="entry name" value="ADENINE DNA GLYCOSYLASE"/>
    <property type="match status" value="1"/>
</dbReference>
<sequence>MGVLEDPVGFRQALVAWFQKNGRDYPWRRTRDPYAVLVSEVMLQQTQIATVLGRGFYARFMERFPDVETLAAAGDDELLKAWEGLGYYRRARFLREAARAVVGRHGGRFPEDPEEIRALPGVGRYTAGAVLSFAFDQPAAIVDGNVARVLSRLMDFHEPIDGPGLKSVWAWAGELVDPRHPRLFNSGLMELGQTCCRPGVPDCLACPVGKWCATREPERLPVKAKKVAMTEVTEHLVFARRGGRVLLRKIDEGRRAGMWRLPEREAAADWPELGRWKYGITRYRVTMVVHDPPAPMRAAAGEAWKRLDEIDGLVLPPTDRKALGQLLECG</sequence>
<dbReference type="InterPro" id="IPR015797">
    <property type="entry name" value="NUDIX_hydrolase-like_dom_sf"/>
</dbReference>
<evidence type="ECO:0000256" key="3">
    <source>
        <dbReference type="ARBA" id="ARBA00002933"/>
    </source>
</evidence>
<dbReference type="PROSITE" id="PS01155">
    <property type="entry name" value="ENDONUCLEASE_III_2"/>
    <property type="match status" value="1"/>
</dbReference>
<dbReference type="InterPro" id="IPR011257">
    <property type="entry name" value="DNA_glycosylase"/>
</dbReference>
<dbReference type="Pfam" id="PF00730">
    <property type="entry name" value="HhH-GPD"/>
    <property type="match status" value="1"/>
</dbReference>
<name>A0ABP9UQD2_9BACT</name>
<dbReference type="CDD" id="cd00056">
    <property type="entry name" value="ENDO3c"/>
    <property type="match status" value="1"/>
</dbReference>
<dbReference type="InterPro" id="IPR023170">
    <property type="entry name" value="HhH_base_excis_C"/>
</dbReference>
<dbReference type="Gene3D" id="1.10.340.30">
    <property type="entry name" value="Hypothetical protein, domain 2"/>
    <property type="match status" value="1"/>
</dbReference>
<evidence type="ECO:0000256" key="4">
    <source>
        <dbReference type="ARBA" id="ARBA00008343"/>
    </source>
</evidence>
<comment type="function">
    <text evidence="3">Adenine glycosylase active on G-A mispairs. MutY also corrects error-prone DNA synthesis past GO lesions which are due to the oxidatively damaged form of guanine: 7,8-dihydro-8-oxoguanine (8-oxo-dGTP).</text>
</comment>
<evidence type="ECO:0000256" key="8">
    <source>
        <dbReference type="ARBA" id="ARBA00022763"/>
    </source>
</evidence>
<comment type="catalytic activity">
    <reaction evidence="1">
        <text>Hydrolyzes free adenine bases from 7,8-dihydro-8-oxoguanine:adenine mismatched double-stranded DNA, leaving an apurinic site.</text>
        <dbReference type="EC" id="3.2.2.31"/>
    </reaction>
</comment>
<evidence type="ECO:0000256" key="11">
    <source>
        <dbReference type="ARBA" id="ARBA00023014"/>
    </source>
</evidence>
<dbReference type="Pfam" id="PF00633">
    <property type="entry name" value="HHH"/>
    <property type="match status" value="1"/>
</dbReference>
<comment type="cofactor">
    <cofactor evidence="2">
        <name>[4Fe-4S] cluster</name>
        <dbReference type="ChEBI" id="CHEBI:49883"/>
    </cofactor>
</comment>